<proteinExistence type="predicted"/>
<keyword evidence="3" id="KW-1185">Reference proteome</keyword>
<feature type="compositionally biased region" description="Low complexity" evidence="1">
    <location>
        <begin position="21"/>
        <end position="34"/>
    </location>
</feature>
<dbReference type="AlphaFoldDB" id="K0RQG4"/>
<gene>
    <name evidence="2" type="ORF">THAOC_32211</name>
</gene>
<evidence type="ECO:0000313" key="3">
    <source>
        <dbReference type="Proteomes" id="UP000266841"/>
    </source>
</evidence>
<evidence type="ECO:0000256" key="1">
    <source>
        <dbReference type="SAM" id="MobiDB-lite"/>
    </source>
</evidence>
<comment type="caution">
    <text evidence="2">The sequence shown here is derived from an EMBL/GenBank/DDBJ whole genome shotgun (WGS) entry which is preliminary data.</text>
</comment>
<dbReference type="Proteomes" id="UP000266841">
    <property type="component" value="Unassembled WGS sequence"/>
</dbReference>
<reference evidence="2 3" key="1">
    <citation type="journal article" date="2012" name="Genome Biol.">
        <title>Genome and low-iron response of an oceanic diatom adapted to chronic iron limitation.</title>
        <authorList>
            <person name="Lommer M."/>
            <person name="Specht M."/>
            <person name="Roy A.S."/>
            <person name="Kraemer L."/>
            <person name="Andreson R."/>
            <person name="Gutowska M.A."/>
            <person name="Wolf J."/>
            <person name="Bergner S.V."/>
            <person name="Schilhabel M.B."/>
            <person name="Klostermeier U.C."/>
            <person name="Beiko R.G."/>
            <person name="Rosenstiel P."/>
            <person name="Hippler M."/>
            <person name="Laroche J."/>
        </authorList>
    </citation>
    <scope>NUCLEOTIDE SEQUENCE [LARGE SCALE GENOMIC DNA]</scope>
    <source>
        <strain evidence="2 3">CCMP1005</strain>
    </source>
</reference>
<evidence type="ECO:0000313" key="2">
    <source>
        <dbReference type="EMBL" id="EJK48952.1"/>
    </source>
</evidence>
<feature type="region of interest" description="Disordered" evidence="1">
    <location>
        <begin position="1"/>
        <end position="34"/>
    </location>
</feature>
<protein>
    <submittedName>
        <fullName evidence="2">Uncharacterized protein</fullName>
    </submittedName>
</protein>
<accession>K0RQG4</accession>
<organism evidence="2 3">
    <name type="scientific">Thalassiosira oceanica</name>
    <name type="common">Marine diatom</name>
    <dbReference type="NCBI Taxonomy" id="159749"/>
    <lineage>
        <taxon>Eukaryota</taxon>
        <taxon>Sar</taxon>
        <taxon>Stramenopiles</taxon>
        <taxon>Ochrophyta</taxon>
        <taxon>Bacillariophyta</taxon>
        <taxon>Coscinodiscophyceae</taxon>
        <taxon>Thalassiosirophycidae</taxon>
        <taxon>Thalassiosirales</taxon>
        <taxon>Thalassiosiraceae</taxon>
        <taxon>Thalassiosira</taxon>
    </lineage>
</organism>
<feature type="compositionally biased region" description="Polar residues" evidence="1">
    <location>
        <begin position="1"/>
        <end position="20"/>
    </location>
</feature>
<name>K0RQG4_THAOC</name>
<sequence length="67" mass="7063">MSFATSKPPGNNATNGPSSTVNNPGAAADAAAENEGVEDAFITSRTFDLYWVDKTALMYKDGYVKVS</sequence>
<dbReference type="EMBL" id="AGNL01045250">
    <property type="protein sequence ID" value="EJK48952.1"/>
    <property type="molecule type" value="Genomic_DNA"/>
</dbReference>